<dbReference type="Gene3D" id="3.30.450.20">
    <property type="entry name" value="PAS domain"/>
    <property type="match status" value="2"/>
</dbReference>
<sequence>MTGKAIKVQKRRWNTANYAAAVAVALPIAMLLIFTLLAVQSYREQAERAEQQAMANAQLVSLQTSWLVTASQQALERIHDRLEREPFAPDDAVLAEIRETIAHLPGDPQTVVYDAKGNLRISDTSSFGPSNISLLPYFQALEAGLDTLIAAVALPDDPDQTGFAIARRLDSDGAFSGIAVIVISDSMLAGFARTLKLGAGSTLAIVGSDAWLVSRYPSQAEPLHMGEYELFTEHLVRNRDSGTYFAQASPADGVARFVGYQAIPGLPLIAVAGIAVDTMYASFWRSVLIVLGLLLPISVALFVLACMLWRAATRDQRAQQKLGAALEHNTLLFREIHHRVKNNLQAVASLVQLQPIPDPVKQEMARRIAAMVAVHEHVYRTDQFTRTELSGYIEKLVADIVTGFDTNAQVQTKVKPVIVHRDHAMPLALIVNEVLCNAIKYAFPDGEKGTIWVELAPINATNARLIISDNGIGLDPKVNSTGMGHKLIHGLATQVGGSYTLVGENGSRFQMDFPIEPLSDEEGF</sequence>
<evidence type="ECO:0000259" key="9">
    <source>
        <dbReference type="PROSITE" id="PS50109"/>
    </source>
</evidence>
<organism evidence="10 11">
    <name type="scientific">Pelagibacterium lentulum</name>
    <dbReference type="NCBI Taxonomy" id="2029865"/>
    <lineage>
        <taxon>Bacteria</taxon>
        <taxon>Pseudomonadati</taxon>
        <taxon>Pseudomonadota</taxon>
        <taxon>Alphaproteobacteria</taxon>
        <taxon>Hyphomicrobiales</taxon>
        <taxon>Devosiaceae</taxon>
        <taxon>Pelagibacterium</taxon>
    </lineage>
</organism>
<dbReference type="SUPFAM" id="SSF55874">
    <property type="entry name" value="ATPase domain of HSP90 chaperone/DNA topoisomerase II/histidine kinase"/>
    <property type="match status" value="1"/>
</dbReference>
<accession>A0A916RKZ3</accession>
<evidence type="ECO:0000256" key="6">
    <source>
        <dbReference type="ARBA" id="ARBA00022777"/>
    </source>
</evidence>
<keyword evidence="8" id="KW-1133">Transmembrane helix</keyword>
<dbReference type="Proteomes" id="UP000596977">
    <property type="component" value="Unassembled WGS sequence"/>
</dbReference>
<feature type="transmembrane region" description="Helical" evidence="8">
    <location>
        <begin position="257"/>
        <end position="276"/>
    </location>
</feature>
<evidence type="ECO:0000256" key="3">
    <source>
        <dbReference type="ARBA" id="ARBA00022553"/>
    </source>
</evidence>
<comment type="caution">
    <text evidence="10">The sequence shown here is derived from an EMBL/GenBank/DDBJ whole genome shotgun (WGS) entry which is preliminary data.</text>
</comment>
<keyword evidence="5" id="KW-0547">Nucleotide-binding</keyword>
<dbReference type="InterPro" id="IPR003594">
    <property type="entry name" value="HATPase_dom"/>
</dbReference>
<dbReference type="Pfam" id="PF07568">
    <property type="entry name" value="HisKA_2"/>
    <property type="match status" value="1"/>
</dbReference>
<gene>
    <name evidence="10" type="ORF">GCM10011499_33150</name>
</gene>
<evidence type="ECO:0000256" key="1">
    <source>
        <dbReference type="ARBA" id="ARBA00000085"/>
    </source>
</evidence>
<dbReference type="GO" id="GO:0005524">
    <property type="term" value="F:ATP binding"/>
    <property type="evidence" value="ECO:0007669"/>
    <property type="project" value="UniProtKB-KW"/>
</dbReference>
<dbReference type="Pfam" id="PF22588">
    <property type="entry name" value="dCache_1_like"/>
    <property type="match status" value="1"/>
</dbReference>
<comment type="catalytic activity">
    <reaction evidence="1">
        <text>ATP + protein L-histidine = ADP + protein N-phospho-L-histidine.</text>
        <dbReference type="EC" id="2.7.13.3"/>
    </reaction>
</comment>
<dbReference type="InterPro" id="IPR054327">
    <property type="entry name" value="His-kinase-like_sensor"/>
</dbReference>
<dbReference type="CDD" id="cd12915">
    <property type="entry name" value="PDC2_DGC_like"/>
    <property type="match status" value="1"/>
</dbReference>
<keyword evidence="7" id="KW-0067">ATP-binding</keyword>
<keyword evidence="11" id="KW-1185">Reference proteome</keyword>
<proteinExistence type="predicted"/>
<evidence type="ECO:0000256" key="7">
    <source>
        <dbReference type="ARBA" id="ARBA00022840"/>
    </source>
</evidence>
<dbReference type="EC" id="2.7.13.3" evidence="2"/>
<evidence type="ECO:0000256" key="8">
    <source>
        <dbReference type="SAM" id="Phobius"/>
    </source>
</evidence>
<dbReference type="CDD" id="cd12914">
    <property type="entry name" value="PDC1_DGC_like"/>
    <property type="match status" value="1"/>
</dbReference>
<keyword evidence="3" id="KW-0597">Phosphoprotein</keyword>
<keyword evidence="4" id="KW-0808">Transferase</keyword>
<dbReference type="PROSITE" id="PS50109">
    <property type="entry name" value="HIS_KIN"/>
    <property type="match status" value="1"/>
</dbReference>
<feature type="transmembrane region" description="Helical" evidence="8">
    <location>
        <begin position="18"/>
        <end position="39"/>
    </location>
</feature>
<dbReference type="AlphaFoldDB" id="A0A916RKZ3"/>
<evidence type="ECO:0000256" key="2">
    <source>
        <dbReference type="ARBA" id="ARBA00012438"/>
    </source>
</evidence>
<keyword evidence="8" id="KW-0812">Transmembrane</keyword>
<dbReference type="Pfam" id="PF02518">
    <property type="entry name" value="HATPase_c"/>
    <property type="match status" value="1"/>
</dbReference>
<keyword evidence="8" id="KW-0472">Membrane</keyword>
<dbReference type="Gene3D" id="3.30.565.10">
    <property type="entry name" value="Histidine kinase-like ATPase, C-terminal domain"/>
    <property type="match status" value="1"/>
</dbReference>
<feature type="domain" description="Histidine kinase" evidence="9">
    <location>
        <begin position="335"/>
        <end position="517"/>
    </location>
</feature>
<feature type="transmembrane region" description="Helical" evidence="8">
    <location>
        <begin position="288"/>
        <end position="309"/>
    </location>
</feature>
<dbReference type="PANTHER" id="PTHR41523">
    <property type="entry name" value="TWO-COMPONENT SYSTEM SENSOR PROTEIN"/>
    <property type="match status" value="1"/>
</dbReference>
<dbReference type="InterPro" id="IPR005467">
    <property type="entry name" value="His_kinase_dom"/>
</dbReference>
<reference evidence="10 11" key="1">
    <citation type="journal article" date="2014" name="Int. J. Syst. Evol. Microbiol.">
        <title>Complete genome sequence of Corynebacterium casei LMG S-19264T (=DSM 44701T), isolated from a smear-ripened cheese.</title>
        <authorList>
            <consortium name="US DOE Joint Genome Institute (JGI-PGF)"/>
            <person name="Walter F."/>
            <person name="Albersmeier A."/>
            <person name="Kalinowski J."/>
            <person name="Ruckert C."/>
        </authorList>
    </citation>
    <scope>NUCLEOTIDE SEQUENCE [LARGE SCALE GENOMIC DNA]</scope>
    <source>
        <strain evidence="10 11">CGMCC 1.15896</strain>
    </source>
</reference>
<protein>
    <recommendedName>
        <fullName evidence="2">histidine kinase</fullName>
        <ecNumber evidence="2">2.7.13.3</ecNumber>
    </recommendedName>
</protein>
<evidence type="ECO:0000256" key="4">
    <source>
        <dbReference type="ARBA" id="ARBA00022679"/>
    </source>
</evidence>
<dbReference type="SMART" id="SM00387">
    <property type="entry name" value="HATPase_c"/>
    <property type="match status" value="1"/>
</dbReference>
<dbReference type="EMBL" id="BMKB01000006">
    <property type="protein sequence ID" value="GGA60300.1"/>
    <property type="molecule type" value="Genomic_DNA"/>
</dbReference>
<dbReference type="PANTHER" id="PTHR41523:SF8">
    <property type="entry name" value="ETHYLENE RESPONSE SENSOR PROTEIN"/>
    <property type="match status" value="1"/>
</dbReference>
<dbReference type="GO" id="GO:0004673">
    <property type="term" value="F:protein histidine kinase activity"/>
    <property type="evidence" value="ECO:0007669"/>
    <property type="project" value="UniProtKB-EC"/>
</dbReference>
<dbReference type="InterPro" id="IPR036890">
    <property type="entry name" value="HATPase_C_sf"/>
</dbReference>
<dbReference type="InterPro" id="IPR011495">
    <property type="entry name" value="Sig_transdc_His_kin_sub2_dim/P"/>
</dbReference>
<evidence type="ECO:0000313" key="10">
    <source>
        <dbReference type="EMBL" id="GGA60300.1"/>
    </source>
</evidence>
<evidence type="ECO:0000313" key="11">
    <source>
        <dbReference type="Proteomes" id="UP000596977"/>
    </source>
</evidence>
<evidence type="ECO:0000256" key="5">
    <source>
        <dbReference type="ARBA" id="ARBA00022741"/>
    </source>
</evidence>
<keyword evidence="6" id="KW-0418">Kinase</keyword>
<name>A0A916RKZ3_9HYPH</name>